<dbReference type="EMBL" id="MU275963">
    <property type="protein sequence ID" value="KAI0045042.1"/>
    <property type="molecule type" value="Genomic_DNA"/>
</dbReference>
<proteinExistence type="predicted"/>
<evidence type="ECO:0000313" key="2">
    <source>
        <dbReference type="Proteomes" id="UP000814033"/>
    </source>
</evidence>
<reference evidence="1" key="2">
    <citation type="journal article" date="2022" name="New Phytol.">
        <title>Evolutionary transition to the ectomycorrhizal habit in the genomes of a hyperdiverse lineage of mushroom-forming fungi.</title>
        <authorList>
            <person name="Looney B."/>
            <person name="Miyauchi S."/>
            <person name="Morin E."/>
            <person name="Drula E."/>
            <person name="Courty P.E."/>
            <person name="Kohler A."/>
            <person name="Kuo A."/>
            <person name="LaButti K."/>
            <person name="Pangilinan J."/>
            <person name="Lipzen A."/>
            <person name="Riley R."/>
            <person name="Andreopoulos W."/>
            <person name="He G."/>
            <person name="Johnson J."/>
            <person name="Nolan M."/>
            <person name="Tritt A."/>
            <person name="Barry K.W."/>
            <person name="Grigoriev I.V."/>
            <person name="Nagy L.G."/>
            <person name="Hibbett D."/>
            <person name="Henrissat B."/>
            <person name="Matheny P.B."/>
            <person name="Labbe J."/>
            <person name="Martin F.M."/>
        </authorList>
    </citation>
    <scope>NUCLEOTIDE SEQUENCE</scope>
    <source>
        <strain evidence="1">FP105234-sp</strain>
    </source>
</reference>
<reference evidence="1" key="1">
    <citation type="submission" date="2021-02" db="EMBL/GenBank/DDBJ databases">
        <authorList>
            <consortium name="DOE Joint Genome Institute"/>
            <person name="Ahrendt S."/>
            <person name="Looney B.P."/>
            <person name="Miyauchi S."/>
            <person name="Morin E."/>
            <person name="Drula E."/>
            <person name="Courty P.E."/>
            <person name="Chicoki N."/>
            <person name="Fauchery L."/>
            <person name="Kohler A."/>
            <person name="Kuo A."/>
            <person name="Labutti K."/>
            <person name="Pangilinan J."/>
            <person name="Lipzen A."/>
            <person name="Riley R."/>
            <person name="Andreopoulos W."/>
            <person name="He G."/>
            <person name="Johnson J."/>
            <person name="Barry K.W."/>
            <person name="Grigoriev I.V."/>
            <person name="Nagy L."/>
            <person name="Hibbett D."/>
            <person name="Henrissat B."/>
            <person name="Matheny P.B."/>
            <person name="Labbe J."/>
            <person name="Martin F."/>
        </authorList>
    </citation>
    <scope>NUCLEOTIDE SEQUENCE</scope>
    <source>
        <strain evidence="1">FP105234-sp</strain>
    </source>
</reference>
<organism evidence="1 2">
    <name type="scientific">Auriscalpium vulgare</name>
    <dbReference type="NCBI Taxonomy" id="40419"/>
    <lineage>
        <taxon>Eukaryota</taxon>
        <taxon>Fungi</taxon>
        <taxon>Dikarya</taxon>
        <taxon>Basidiomycota</taxon>
        <taxon>Agaricomycotina</taxon>
        <taxon>Agaricomycetes</taxon>
        <taxon>Russulales</taxon>
        <taxon>Auriscalpiaceae</taxon>
        <taxon>Auriscalpium</taxon>
    </lineage>
</organism>
<gene>
    <name evidence="1" type="ORF">FA95DRAFT_1608022</name>
</gene>
<sequence length="215" mass="22638">MRTFISTAFFALLLSLAGVAAAAESVDGHTPNPEKCPGAKVLSTYQVPAQGAEGNITIAHFDCDQSAASPAARSFSRVSAARGTLIQGLEKRDQAECTDEAECKCGESCIATCTKTTTTAPAAANCNTIATSFLILGTNNAIGQTFFVSSGNSVLAFFSDCEYEWDNLSSTEIEFCWDDFANIDNSIVSSCLAAKDTGGVCKSVKNDWQLSFAFA</sequence>
<comment type="caution">
    <text evidence="1">The sequence shown here is derived from an EMBL/GenBank/DDBJ whole genome shotgun (WGS) entry which is preliminary data.</text>
</comment>
<dbReference type="Proteomes" id="UP000814033">
    <property type="component" value="Unassembled WGS sequence"/>
</dbReference>
<accession>A0ACB8RMC1</accession>
<name>A0ACB8RMC1_9AGAM</name>
<protein>
    <submittedName>
        <fullName evidence="1">Uncharacterized protein</fullName>
    </submittedName>
</protein>
<keyword evidence="2" id="KW-1185">Reference proteome</keyword>
<evidence type="ECO:0000313" key="1">
    <source>
        <dbReference type="EMBL" id="KAI0045042.1"/>
    </source>
</evidence>